<dbReference type="GO" id="GO:0016788">
    <property type="term" value="F:hydrolase activity, acting on ester bonds"/>
    <property type="evidence" value="ECO:0007669"/>
    <property type="project" value="UniProtKB-UniRule"/>
</dbReference>
<comment type="subcellular location">
    <subcellularLocation>
        <location evidence="5">Cytoplasm</location>
    </subcellularLocation>
</comment>
<organism evidence="8 9">
    <name type="scientific">Microvirga alba</name>
    <dbReference type="NCBI Taxonomy" id="2791025"/>
    <lineage>
        <taxon>Bacteria</taxon>
        <taxon>Pseudomonadati</taxon>
        <taxon>Pseudomonadota</taxon>
        <taxon>Alphaproteobacteria</taxon>
        <taxon>Hyphomicrobiales</taxon>
        <taxon>Methylobacteriaceae</taxon>
        <taxon>Microvirga</taxon>
    </lineage>
</organism>
<sequence>MPRVNASDKELIGLIDGLPPRARLMGVDLGTKTIGLALSDVEKRIATPLETIKRVKFTPDVGRIKELVAQYDVGGFVFGLPLNMDGSEGPRSQATRAFVRNLKPLIALPVLFWDERLSTVAVTRTLLDADASRAKRADAVDKMAAAYILQGALDRYERIAADAEAAEDEAQFRAGVDLDTPPEGGALDE</sequence>
<evidence type="ECO:0000256" key="1">
    <source>
        <dbReference type="ARBA" id="ARBA00022490"/>
    </source>
</evidence>
<dbReference type="PANTHER" id="PTHR33317">
    <property type="entry name" value="POLYNUCLEOTIDYL TRANSFERASE, RIBONUCLEASE H-LIKE SUPERFAMILY PROTEIN"/>
    <property type="match status" value="1"/>
</dbReference>
<keyword evidence="1 5" id="KW-0963">Cytoplasm</keyword>
<name>A0A931BMP1_9HYPH</name>
<comment type="similarity">
    <text evidence="5">Belongs to the YqgF HJR family.</text>
</comment>
<dbReference type="InterPro" id="IPR006641">
    <property type="entry name" value="YqgF/RNaseH-like_dom"/>
</dbReference>
<evidence type="ECO:0000313" key="8">
    <source>
        <dbReference type="EMBL" id="MBF9232329.1"/>
    </source>
</evidence>
<dbReference type="InterPro" id="IPR005227">
    <property type="entry name" value="YqgF"/>
</dbReference>
<dbReference type="CDD" id="cd16964">
    <property type="entry name" value="YqgF"/>
    <property type="match status" value="1"/>
</dbReference>
<evidence type="ECO:0000259" key="7">
    <source>
        <dbReference type="SMART" id="SM00732"/>
    </source>
</evidence>
<comment type="caution">
    <text evidence="8">The sequence shown here is derived from an EMBL/GenBank/DDBJ whole genome shotgun (WGS) entry which is preliminary data.</text>
</comment>
<proteinExistence type="inferred from homology"/>
<dbReference type="PANTHER" id="PTHR33317:SF4">
    <property type="entry name" value="POLYNUCLEOTIDYL TRANSFERASE, RIBONUCLEASE H-LIKE SUPERFAMILY PROTEIN"/>
    <property type="match status" value="1"/>
</dbReference>
<gene>
    <name evidence="8" type="primary">ruvX</name>
    <name evidence="8" type="ORF">I2H38_02935</name>
</gene>
<keyword evidence="3 5" id="KW-0540">Nuclease</keyword>
<accession>A0A931BMP1</accession>
<evidence type="ECO:0000256" key="3">
    <source>
        <dbReference type="ARBA" id="ARBA00022722"/>
    </source>
</evidence>
<dbReference type="EC" id="3.1.-.-" evidence="5"/>
<keyword evidence="4 5" id="KW-0378">Hydrolase</keyword>
<evidence type="ECO:0000256" key="5">
    <source>
        <dbReference type="HAMAP-Rule" id="MF_00651"/>
    </source>
</evidence>
<keyword evidence="2 5" id="KW-0690">Ribosome biogenesis</keyword>
<dbReference type="AlphaFoldDB" id="A0A931BMP1"/>
<evidence type="ECO:0000256" key="2">
    <source>
        <dbReference type="ARBA" id="ARBA00022517"/>
    </source>
</evidence>
<dbReference type="SUPFAM" id="SSF53098">
    <property type="entry name" value="Ribonuclease H-like"/>
    <property type="match status" value="1"/>
</dbReference>
<dbReference type="HAMAP" id="MF_00651">
    <property type="entry name" value="Nuclease_YqgF"/>
    <property type="match status" value="1"/>
</dbReference>
<dbReference type="Gene3D" id="3.30.420.140">
    <property type="entry name" value="YqgF/RNase H-like domain"/>
    <property type="match status" value="1"/>
</dbReference>
<evidence type="ECO:0000313" key="9">
    <source>
        <dbReference type="Proteomes" id="UP000599312"/>
    </source>
</evidence>
<evidence type="ECO:0000256" key="4">
    <source>
        <dbReference type="ARBA" id="ARBA00022801"/>
    </source>
</evidence>
<dbReference type="GO" id="GO:0005829">
    <property type="term" value="C:cytosol"/>
    <property type="evidence" value="ECO:0007669"/>
    <property type="project" value="TreeGrafter"/>
</dbReference>
<feature type="region of interest" description="Disordered" evidence="6">
    <location>
        <begin position="170"/>
        <end position="189"/>
    </location>
</feature>
<dbReference type="GO" id="GO:0000967">
    <property type="term" value="P:rRNA 5'-end processing"/>
    <property type="evidence" value="ECO:0007669"/>
    <property type="project" value="UniProtKB-UniRule"/>
</dbReference>
<dbReference type="NCBIfam" id="TIGR00250">
    <property type="entry name" value="RNAse_H_YqgF"/>
    <property type="match status" value="1"/>
</dbReference>
<keyword evidence="9" id="KW-1185">Reference proteome</keyword>
<dbReference type="EMBL" id="JADQDO010000001">
    <property type="protein sequence ID" value="MBF9232329.1"/>
    <property type="molecule type" value="Genomic_DNA"/>
</dbReference>
<reference evidence="8" key="1">
    <citation type="submission" date="2020-11" db="EMBL/GenBank/DDBJ databases">
        <authorList>
            <person name="Kim M.K."/>
        </authorList>
    </citation>
    <scope>NUCLEOTIDE SEQUENCE</scope>
    <source>
        <strain evidence="8">BT350</strain>
    </source>
</reference>
<dbReference type="Pfam" id="PF03652">
    <property type="entry name" value="RuvX"/>
    <property type="match status" value="1"/>
</dbReference>
<dbReference type="InterPro" id="IPR012337">
    <property type="entry name" value="RNaseH-like_sf"/>
</dbReference>
<dbReference type="GO" id="GO:0004518">
    <property type="term" value="F:nuclease activity"/>
    <property type="evidence" value="ECO:0007669"/>
    <property type="project" value="UniProtKB-KW"/>
</dbReference>
<feature type="domain" description="YqgF/RNase H-like" evidence="7">
    <location>
        <begin position="22"/>
        <end position="122"/>
    </location>
</feature>
<dbReference type="InterPro" id="IPR037027">
    <property type="entry name" value="YqgF/RNaseH-like_dom_sf"/>
</dbReference>
<dbReference type="Proteomes" id="UP000599312">
    <property type="component" value="Unassembled WGS sequence"/>
</dbReference>
<protein>
    <recommendedName>
        <fullName evidence="5">Putative pre-16S rRNA nuclease</fullName>
        <ecNumber evidence="5">3.1.-.-</ecNumber>
    </recommendedName>
</protein>
<dbReference type="SMART" id="SM00732">
    <property type="entry name" value="YqgFc"/>
    <property type="match status" value="1"/>
</dbReference>
<evidence type="ECO:0000256" key="6">
    <source>
        <dbReference type="SAM" id="MobiDB-lite"/>
    </source>
</evidence>
<comment type="function">
    <text evidence="5">Could be a nuclease involved in processing of the 5'-end of pre-16S rRNA.</text>
</comment>